<gene>
    <name evidence="1" type="ORF">C7460_101225</name>
</gene>
<evidence type="ECO:0000313" key="2">
    <source>
        <dbReference type="Proteomes" id="UP000256779"/>
    </source>
</evidence>
<sequence>MFDIENFKSELFSTTKDNFETKSLELFAYQYESNPVYQAYCKHLNQTPQHVESLHQIPFLPISFFKTHTLKCASWRSERVFKSSGTTGMERSEHHCPSESFYLANTVKIFESHYYPLKDVEILALLPSYQEQGNSSLISMVDHFISNSRHESRYYLHQTNELIKRLKTHTSHQKLLIGVSFALLDAVEHEAISSHNLTVMETGGMKGRRKELIRDELHHLLKRGFGVEAIHSEYGMTELTSQAYGAHGKFKFPPWCRALIRDINDPFSYVSEGKSGGLNIIDLANIQTCAFIETKDLGKQVTSDQFEVLGRFDNSDIRGCNLLV</sequence>
<evidence type="ECO:0008006" key="3">
    <source>
        <dbReference type="Google" id="ProtNLM"/>
    </source>
</evidence>
<dbReference type="AlphaFoldDB" id="A0A3D9LGD9"/>
<dbReference type="Proteomes" id="UP000256779">
    <property type="component" value="Unassembled WGS sequence"/>
</dbReference>
<dbReference type="Gene3D" id="3.40.50.12780">
    <property type="entry name" value="N-terminal domain of ligase-like"/>
    <property type="match status" value="1"/>
</dbReference>
<dbReference type="EMBL" id="QREG01000001">
    <property type="protein sequence ID" value="REE05708.1"/>
    <property type="molecule type" value="Genomic_DNA"/>
</dbReference>
<keyword evidence="2" id="KW-1185">Reference proteome</keyword>
<name>A0A3D9LGD9_MARFU</name>
<accession>A0A3D9LGD9</accession>
<organism evidence="1 2">
    <name type="scientific">Marinoscillum furvescens DSM 4134</name>
    <dbReference type="NCBI Taxonomy" id="1122208"/>
    <lineage>
        <taxon>Bacteria</taxon>
        <taxon>Pseudomonadati</taxon>
        <taxon>Bacteroidota</taxon>
        <taxon>Cytophagia</taxon>
        <taxon>Cytophagales</taxon>
        <taxon>Reichenbachiellaceae</taxon>
        <taxon>Marinoscillum</taxon>
    </lineage>
</organism>
<proteinExistence type="predicted"/>
<reference evidence="1 2" key="1">
    <citation type="submission" date="2018-07" db="EMBL/GenBank/DDBJ databases">
        <title>Genomic Encyclopedia of Type Strains, Phase IV (KMG-IV): sequencing the most valuable type-strain genomes for metagenomic binning, comparative biology and taxonomic classification.</title>
        <authorList>
            <person name="Goeker M."/>
        </authorList>
    </citation>
    <scope>NUCLEOTIDE SEQUENCE [LARGE SCALE GENOMIC DNA]</scope>
    <source>
        <strain evidence="1 2">DSM 4134</strain>
    </source>
</reference>
<evidence type="ECO:0000313" key="1">
    <source>
        <dbReference type="EMBL" id="REE05708.1"/>
    </source>
</evidence>
<comment type="caution">
    <text evidence="1">The sequence shown here is derived from an EMBL/GenBank/DDBJ whole genome shotgun (WGS) entry which is preliminary data.</text>
</comment>
<dbReference type="OrthoDB" id="182577at2"/>
<protein>
    <recommendedName>
        <fullName evidence="3">Acyl-protein synthetase LuxE</fullName>
    </recommendedName>
</protein>
<dbReference type="InterPro" id="IPR042099">
    <property type="entry name" value="ANL_N_sf"/>
</dbReference>